<evidence type="ECO:0000313" key="3">
    <source>
        <dbReference type="Proteomes" id="UP000606974"/>
    </source>
</evidence>
<accession>A0A8H7AT36</accession>
<dbReference type="PANTHER" id="PTHR35394">
    <property type="entry name" value="DUF3176 DOMAIN-CONTAINING PROTEIN"/>
    <property type="match status" value="1"/>
</dbReference>
<evidence type="ECO:0000256" key="1">
    <source>
        <dbReference type="SAM" id="Phobius"/>
    </source>
</evidence>
<reference evidence="2" key="1">
    <citation type="submission" date="2020-02" db="EMBL/GenBank/DDBJ databases">
        <authorList>
            <person name="Palmer J.M."/>
        </authorList>
    </citation>
    <scope>NUCLEOTIDE SEQUENCE</scope>
    <source>
        <strain evidence="2">EPUS1.4</strain>
        <tissue evidence="2">Thallus</tissue>
    </source>
</reference>
<dbReference type="PANTHER" id="PTHR35394:SF5">
    <property type="entry name" value="DUF3176 DOMAIN-CONTAINING PROTEIN"/>
    <property type="match status" value="1"/>
</dbReference>
<organism evidence="2 3">
    <name type="scientific">Endocarpon pusillum</name>
    <dbReference type="NCBI Taxonomy" id="364733"/>
    <lineage>
        <taxon>Eukaryota</taxon>
        <taxon>Fungi</taxon>
        <taxon>Dikarya</taxon>
        <taxon>Ascomycota</taxon>
        <taxon>Pezizomycotina</taxon>
        <taxon>Eurotiomycetes</taxon>
        <taxon>Chaetothyriomycetidae</taxon>
        <taxon>Verrucariales</taxon>
        <taxon>Verrucariaceae</taxon>
        <taxon>Endocarpon</taxon>
    </lineage>
</organism>
<dbReference type="Pfam" id="PF11374">
    <property type="entry name" value="DUF3176"/>
    <property type="match status" value="1"/>
</dbReference>
<evidence type="ECO:0000313" key="2">
    <source>
        <dbReference type="EMBL" id="KAF7513869.1"/>
    </source>
</evidence>
<protein>
    <submittedName>
        <fullName evidence="2">Uncharacterized protein</fullName>
    </submittedName>
</protein>
<dbReference type="OrthoDB" id="5376804at2759"/>
<dbReference type="EMBL" id="JAACFV010000003">
    <property type="protein sequence ID" value="KAF7513869.1"/>
    <property type="molecule type" value="Genomic_DNA"/>
</dbReference>
<keyword evidence="1" id="KW-1133">Transmembrane helix</keyword>
<dbReference type="AlphaFoldDB" id="A0A8H7AT36"/>
<proteinExistence type="predicted"/>
<feature type="transmembrane region" description="Helical" evidence="1">
    <location>
        <begin position="63"/>
        <end position="82"/>
    </location>
</feature>
<dbReference type="InterPro" id="IPR021514">
    <property type="entry name" value="DUF3176"/>
</dbReference>
<name>A0A8H7AT36_9EURO</name>
<keyword evidence="1" id="KW-0812">Transmembrane</keyword>
<keyword evidence="3" id="KW-1185">Reference proteome</keyword>
<gene>
    <name evidence="2" type="ORF">GJ744_006483</name>
</gene>
<feature type="transmembrane region" description="Helical" evidence="1">
    <location>
        <begin position="33"/>
        <end position="51"/>
    </location>
</feature>
<feature type="transmembrane region" description="Helical" evidence="1">
    <location>
        <begin position="444"/>
        <end position="466"/>
    </location>
</feature>
<comment type="caution">
    <text evidence="2">The sequence shown here is derived from an EMBL/GenBank/DDBJ whole genome shotgun (WGS) entry which is preliminary data.</text>
</comment>
<sequence length="538" mass="58575">MGDEKESGSSTTSQRISPHTKHAAVVDGWAKELLSWLFGALCLGAIAVILRTSEGRPVPQLRFGLTLNAIVALFSTLVKVALMSPVTECISQLKWTSFAKAERNLYDFHQFDLASRGEWGSLLFLLRGKKSSLPCLGAVITVAAFAASTLTQQAVIYSPRLTPSENATLPVTQLYSPRQSPAYESSFRAGYYGGVNIRNAINIGLWTNSTKPIQPLEPACSTGNCTWPAYRSLGVCMNMADISHLVTEEESEPGTFIRSLPNGSFLNISNHVPSTINISNSQQEEISSNATLAFQDDPGYARIASVFVMTDYSRGRGTNTSALEFLLYFCTREYSTVVVNGRASTNETIISATNANLGANNDSYPRVEVDYILYGDFRDGNASTDIADLFATALFTHAGDLTLLLGIMQNMVTSLTNTIRVDAGDGTTIIGTAYSYELYVQVQWYWLIFLAGLVLGSGVLLLGTIFQSQQTKIAVWKSSILAVLYALDETIRKDTALESTKVLQARTKQVTAHLSRDGNRSKWALMADVDGQDMGGVE</sequence>
<keyword evidence="1" id="KW-0472">Membrane</keyword>
<dbReference type="Proteomes" id="UP000606974">
    <property type="component" value="Unassembled WGS sequence"/>
</dbReference>